<dbReference type="InterPro" id="IPR015421">
    <property type="entry name" value="PyrdxlP-dep_Trfase_major"/>
</dbReference>
<dbReference type="InterPro" id="IPR015424">
    <property type="entry name" value="PyrdxlP-dep_Trfase"/>
</dbReference>
<evidence type="ECO:0000313" key="2">
    <source>
        <dbReference type="EMBL" id="MET3750733.1"/>
    </source>
</evidence>
<dbReference type="Gene3D" id="3.40.640.10">
    <property type="entry name" value="Type I PLP-dependent aspartate aminotransferase-like (Major domain)"/>
    <property type="match status" value="1"/>
</dbReference>
<dbReference type="Proteomes" id="UP001549106">
    <property type="component" value="Unassembled WGS sequence"/>
</dbReference>
<organism evidence="2 3">
    <name type="scientific">Blautia caecimuris</name>
    <dbReference type="NCBI Taxonomy" id="1796615"/>
    <lineage>
        <taxon>Bacteria</taxon>
        <taxon>Bacillati</taxon>
        <taxon>Bacillota</taxon>
        <taxon>Clostridia</taxon>
        <taxon>Lachnospirales</taxon>
        <taxon>Lachnospiraceae</taxon>
        <taxon>Blautia</taxon>
    </lineage>
</organism>
<evidence type="ECO:0000313" key="3">
    <source>
        <dbReference type="Proteomes" id="UP001549106"/>
    </source>
</evidence>
<gene>
    <name evidence="2" type="ORF">ABID24_001986</name>
</gene>
<dbReference type="InterPro" id="IPR004839">
    <property type="entry name" value="Aminotransferase_I/II_large"/>
</dbReference>
<sequence>MKIPVNYDSNIGNIINPTLRSQKFFISDWDLHNPQFYNIPSCFTNPTNLSEEIPAIKQYYFVNEMEIYKRYFAKNQKLPEEIAKNISIFPNGTVAAYLILELLFEKGTLNSLLLSPTYFTYIDMLKKLHGNIYYYQVLDDNGNLKFDIAELEQQLISQRIELLIITDPLFGSGISLTEDFYTKIFNICHHLNIFIFIDYIYGGMPWNNNINLLSELNIFNHNENVFIFRSLSKNLFLNGAKTCLVYGPQRYISEIEKQSVYKLGSLSYKQLEVFLNLYSDNNKNIVETYIQNICNYCSINYEILSSLCVKTKVKLASCQGGMFCIMGIPKYCFRTLNDDKISEELSDKLNIITIPHSRYLFFSNKYYWFRINLSYPKEILLSNVNKIIQYINKSGEVSP</sequence>
<comment type="caution">
    <text evidence="2">The sequence shown here is derived from an EMBL/GenBank/DDBJ whole genome shotgun (WGS) entry which is preliminary data.</text>
</comment>
<name>A0ABV2M5N1_9FIRM</name>
<keyword evidence="2" id="KW-0808">Transferase</keyword>
<feature type="domain" description="Aminotransferase class I/classII large" evidence="1">
    <location>
        <begin position="76"/>
        <end position="374"/>
    </location>
</feature>
<dbReference type="PANTHER" id="PTHR43510:SF1">
    <property type="entry name" value="AMINOTRANSFERASE FUNCTION, HYPOTHETICAL (EUROFUNG)"/>
    <property type="match status" value="1"/>
</dbReference>
<keyword evidence="2" id="KW-0032">Aminotransferase</keyword>
<proteinExistence type="predicted"/>
<dbReference type="SUPFAM" id="SSF53383">
    <property type="entry name" value="PLP-dependent transferases"/>
    <property type="match status" value="1"/>
</dbReference>
<evidence type="ECO:0000259" key="1">
    <source>
        <dbReference type="Pfam" id="PF00155"/>
    </source>
</evidence>
<dbReference type="PANTHER" id="PTHR43510">
    <property type="entry name" value="AMINOTRANSFERASE FUNCTION, HYPOTHETICAL (EUROFUNG)"/>
    <property type="match status" value="1"/>
</dbReference>
<dbReference type="EMBL" id="JBEPMJ010000013">
    <property type="protein sequence ID" value="MET3750733.1"/>
    <property type="molecule type" value="Genomic_DNA"/>
</dbReference>
<dbReference type="GO" id="GO:0008483">
    <property type="term" value="F:transaminase activity"/>
    <property type="evidence" value="ECO:0007669"/>
    <property type="project" value="UniProtKB-KW"/>
</dbReference>
<dbReference type="InterPro" id="IPR015422">
    <property type="entry name" value="PyrdxlP-dep_Trfase_small"/>
</dbReference>
<protein>
    <submittedName>
        <fullName evidence="2">Aspartate/methionine/tyrosine aminotransferase</fullName>
    </submittedName>
</protein>
<dbReference type="Pfam" id="PF00155">
    <property type="entry name" value="Aminotran_1_2"/>
    <property type="match status" value="1"/>
</dbReference>
<reference evidence="2 3" key="1">
    <citation type="submission" date="2024-06" db="EMBL/GenBank/DDBJ databases">
        <title>Genomic Encyclopedia of Type Strains, Phase IV (KMG-IV): sequencing the most valuable type-strain genomes for metagenomic binning, comparative biology and taxonomic classification.</title>
        <authorList>
            <person name="Goeker M."/>
        </authorList>
    </citation>
    <scope>NUCLEOTIDE SEQUENCE [LARGE SCALE GENOMIC DNA]</scope>
    <source>
        <strain evidence="2 3">DSM 29492</strain>
    </source>
</reference>
<accession>A0ABV2M5N1</accession>
<dbReference type="Gene3D" id="3.90.1150.10">
    <property type="entry name" value="Aspartate Aminotransferase, domain 1"/>
    <property type="match status" value="1"/>
</dbReference>
<dbReference type="CDD" id="cd00609">
    <property type="entry name" value="AAT_like"/>
    <property type="match status" value="1"/>
</dbReference>
<dbReference type="RefSeq" id="WP_257464735.1">
    <property type="nucleotide sequence ID" value="NZ_JANJZT010000013.1"/>
</dbReference>
<keyword evidence="3" id="KW-1185">Reference proteome</keyword>